<evidence type="ECO:0000313" key="2">
    <source>
        <dbReference type="Proteomes" id="UP000008983"/>
    </source>
</evidence>
<keyword evidence="2" id="KW-1185">Reference proteome</keyword>
<proteinExistence type="predicted"/>
<gene>
    <name evidence="1" type="ORF">IMG5_047200</name>
</gene>
<name>G0QMA8_ICHMU</name>
<dbReference type="Proteomes" id="UP000008983">
    <property type="component" value="Unassembled WGS sequence"/>
</dbReference>
<organism evidence="1 2">
    <name type="scientific">Ichthyophthirius multifiliis</name>
    <name type="common">White spot disease agent</name>
    <name type="synonym">Ich</name>
    <dbReference type="NCBI Taxonomy" id="5932"/>
    <lineage>
        <taxon>Eukaryota</taxon>
        <taxon>Sar</taxon>
        <taxon>Alveolata</taxon>
        <taxon>Ciliophora</taxon>
        <taxon>Intramacronucleata</taxon>
        <taxon>Oligohymenophorea</taxon>
        <taxon>Hymenostomatida</taxon>
        <taxon>Ophryoglenina</taxon>
        <taxon>Ichthyophthirius</taxon>
    </lineage>
</organism>
<protein>
    <submittedName>
        <fullName evidence="1">Uncharacterized protein</fullName>
    </submittedName>
</protein>
<accession>G0QMA8</accession>
<sequence>MDQKQQEDKLQTQKSDEGCIFQSEYKEIADYNNIEKLSEEFPSLKRLNNP</sequence>
<dbReference type="GeneID" id="14909833"/>
<evidence type="ECO:0000313" key="1">
    <source>
        <dbReference type="EMBL" id="EGR33648.1"/>
    </source>
</evidence>
<dbReference type="RefSeq" id="XP_004037634.1">
    <property type="nucleotide sequence ID" value="XM_004037586.1"/>
</dbReference>
<reference evidence="1 2" key="1">
    <citation type="submission" date="2011-07" db="EMBL/GenBank/DDBJ databases">
        <authorList>
            <person name="Coyne R."/>
            <person name="Brami D."/>
            <person name="Johnson J."/>
            <person name="Hostetler J."/>
            <person name="Hannick L."/>
            <person name="Clark T."/>
            <person name="Cassidy-Hanley D."/>
            <person name="Inman J."/>
        </authorList>
    </citation>
    <scope>NUCLEOTIDE SEQUENCE [LARGE SCALE GENOMIC DNA]</scope>
    <source>
        <strain evidence="1 2">G5</strain>
    </source>
</reference>
<dbReference type="AlphaFoldDB" id="G0QMA8"/>
<dbReference type="EMBL" id="GL983413">
    <property type="protein sequence ID" value="EGR33648.1"/>
    <property type="molecule type" value="Genomic_DNA"/>
</dbReference>
<dbReference type="InParanoid" id="G0QMA8"/>